<dbReference type="EMBL" id="PDJZ01000016">
    <property type="protein sequence ID" value="RXJ83086.1"/>
    <property type="molecule type" value="Genomic_DNA"/>
</dbReference>
<evidence type="ECO:0000313" key="2">
    <source>
        <dbReference type="Proteomes" id="UP000290870"/>
    </source>
</evidence>
<organism evidence="1 2">
    <name type="scientific">Arcobacter cloacae</name>
    <dbReference type="NCBI Taxonomy" id="1054034"/>
    <lineage>
        <taxon>Bacteria</taxon>
        <taxon>Pseudomonadati</taxon>
        <taxon>Campylobacterota</taxon>
        <taxon>Epsilonproteobacteria</taxon>
        <taxon>Campylobacterales</taxon>
        <taxon>Arcobacteraceae</taxon>
        <taxon>Arcobacter</taxon>
    </lineage>
</organism>
<gene>
    <name evidence="1" type="ORF">CRU90_11070</name>
</gene>
<name>A0A4Q0ZHF8_9BACT</name>
<reference evidence="1 2" key="1">
    <citation type="submission" date="2017-10" db="EMBL/GenBank/DDBJ databases">
        <title>Genomics of the genus Arcobacter.</title>
        <authorList>
            <person name="Perez-Cataluna A."/>
            <person name="Figueras M.J."/>
        </authorList>
    </citation>
    <scope>NUCLEOTIDE SEQUENCE [LARGE SCALE GENOMIC DNA]</scope>
    <source>
        <strain evidence="1 2">F26</strain>
    </source>
</reference>
<proteinExistence type="predicted"/>
<dbReference type="Proteomes" id="UP000290870">
    <property type="component" value="Unassembled WGS sequence"/>
</dbReference>
<dbReference type="OrthoDB" id="5366079at2"/>
<accession>A0A4Q0ZHF8</accession>
<comment type="caution">
    <text evidence="1">The sequence shown here is derived from an EMBL/GenBank/DDBJ whole genome shotgun (WGS) entry which is preliminary data.</text>
</comment>
<sequence>MIATVRLDDNLEKTLNRISKIVQKKKSDVIREAIIFYSQSIEQNKKSRILNAIEKTKDIDKKDFEDFEGTINDGI</sequence>
<dbReference type="RefSeq" id="WP_128987339.1">
    <property type="nucleotide sequence ID" value="NZ_PDJZ01000016.1"/>
</dbReference>
<dbReference type="AlphaFoldDB" id="A0A4Q0ZHF8"/>
<evidence type="ECO:0000313" key="1">
    <source>
        <dbReference type="EMBL" id="RXJ83086.1"/>
    </source>
</evidence>
<protein>
    <submittedName>
        <fullName evidence="1">CopG family transcriptional regulator</fullName>
    </submittedName>
</protein>